<accession>A0ABS4INH2</accession>
<dbReference type="PANTHER" id="PTHR43649:SF17">
    <property type="entry name" value="ABC TRANSPORTER SOLUTE BINDING PROTEIN-SUGAR TRANSPORT"/>
    <property type="match status" value="1"/>
</dbReference>
<dbReference type="Proteomes" id="UP001519287">
    <property type="component" value="Unassembled WGS sequence"/>
</dbReference>
<keyword evidence="1" id="KW-0732">Signal</keyword>
<dbReference type="SUPFAM" id="SSF53850">
    <property type="entry name" value="Periplasmic binding protein-like II"/>
    <property type="match status" value="1"/>
</dbReference>
<dbReference type="PANTHER" id="PTHR43649">
    <property type="entry name" value="ARABINOSE-BINDING PROTEIN-RELATED"/>
    <property type="match status" value="1"/>
</dbReference>
<reference evidence="2 3" key="1">
    <citation type="submission" date="2021-03" db="EMBL/GenBank/DDBJ databases">
        <title>Genomic Encyclopedia of Type Strains, Phase IV (KMG-IV): sequencing the most valuable type-strain genomes for metagenomic binning, comparative biology and taxonomic classification.</title>
        <authorList>
            <person name="Goeker M."/>
        </authorList>
    </citation>
    <scope>NUCLEOTIDE SEQUENCE [LARGE SCALE GENOMIC DNA]</scope>
    <source>
        <strain evidence="2 3">DSM 26048</strain>
    </source>
</reference>
<organism evidence="2 3">
    <name type="scientific">Paenibacillus eucommiae</name>
    <dbReference type="NCBI Taxonomy" id="1355755"/>
    <lineage>
        <taxon>Bacteria</taxon>
        <taxon>Bacillati</taxon>
        <taxon>Bacillota</taxon>
        <taxon>Bacilli</taxon>
        <taxon>Bacillales</taxon>
        <taxon>Paenibacillaceae</taxon>
        <taxon>Paenibacillus</taxon>
    </lineage>
</organism>
<dbReference type="Pfam" id="PF01547">
    <property type="entry name" value="SBP_bac_1"/>
    <property type="match status" value="1"/>
</dbReference>
<feature type="signal peptide" evidence="1">
    <location>
        <begin position="1"/>
        <end position="20"/>
    </location>
</feature>
<dbReference type="PROSITE" id="PS51257">
    <property type="entry name" value="PROKAR_LIPOPROTEIN"/>
    <property type="match status" value="1"/>
</dbReference>
<name>A0ABS4INH2_9BACL</name>
<evidence type="ECO:0000313" key="3">
    <source>
        <dbReference type="Proteomes" id="UP001519287"/>
    </source>
</evidence>
<sequence length="518" mass="58041">MNKKLLISIAILSLMITTMIGCSTKESGGSTQSPETTAKGTNGEEKKIEKVYVYNNTGVLSVTSDTSKPEAIEEVRQYIKEKTGIEVIGIVPPRGSEADKLNILLASNEPLDLFMGSMAEHQVKGAAQPLNELMDKYGENVKKFWPEEWATSWDAVSTTDGKIWAIPELPSIAGDTVLIRTDWLKKLNLQMPKTMDEYEVVLKAFKDNDPAGAGQTIPMLTNLSGLNNALAAGFMDVGYGNWLDSDGKVKPVVLNPGYKDFVAKMADWYKKGYIYKEAFSINKNQMIDLVKQNRVATGAIWYTRVLANDSVLRETNPDAKYEVAADLQGPKGLITTTSSVSSNGQMISKNAQNPEAAMKYVNWIQSDLENFFIAMFGIKGKHWEYVDEEKKIIKKLNRDYLGELLAGSSFAQTVKYQQEDPVSEPQFVYIRNYLTDMSRVKKPATFEVDFRFDQKAISDNIPTLADINRMIEEEVVKFIMGARPLADYDKFLQELNKAGLEKWIEVYTDQYNKASASK</sequence>
<protein>
    <submittedName>
        <fullName evidence="2">ABC-type glycerol-3-phosphate transport system substrate-binding protein</fullName>
    </submittedName>
</protein>
<dbReference type="InterPro" id="IPR050490">
    <property type="entry name" value="Bact_solute-bd_prot1"/>
</dbReference>
<evidence type="ECO:0000256" key="1">
    <source>
        <dbReference type="SAM" id="SignalP"/>
    </source>
</evidence>
<comment type="caution">
    <text evidence="2">The sequence shown here is derived from an EMBL/GenBank/DDBJ whole genome shotgun (WGS) entry which is preliminary data.</text>
</comment>
<keyword evidence="3" id="KW-1185">Reference proteome</keyword>
<feature type="chain" id="PRO_5046268209" evidence="1">
    <location>
        <begin position="21"/>
        <end position="518"/>
    </location>
</feature>
<dbReference type="RefSeq" id="WP_209968660.1">
    <property type="nucleotide sequence ID" value="NZ_JAGGLB010000001.1"/>
</dbReference>
<evidence type="ECO:0000313" key="2">
    <source>
        <dbReference type="EMBL" id="MBP1988576.1"/>
    </source>
</evidence>
<proteinExistence type="predicted"/>
<dbReference type="Gene3D" id="3.40.190.10">
    <property type="entry name" value="Periplasmic binding protein-like II"/>
    <property type="match status" value="2"/>
</dbReference>
<dbReference type="EMBL" id="JAGGLB010000001">
    <property type="protein sequence ID" value="MBP1988576.1"/>
    <property type="molecule type" value="Genomic_DNA"/>
</dbReference>
<gene>
    <name evidence="2" type="ORF">J2Z66_000171</name>
</gene>
<dbReference type="InterPro" id="IPR006059">
    <property type="entry name" value="SBP"/>
</dbReference>